<name>A0A1Q9CT72_SYMMI</name>
<dbReference type="InterPro" id="IPR013103">
    <property type="entry name" value="RVT_2"/>
</dbReference>
<dbReference type="Pfam" id="PF07727">
    <property type="entry name" value="RVT_2"/>
    <property type="match status" value="1"/>
</dbReference>
<accession>A0A1Q9CT72</accession>
<dbReference type="AlphaFoldDB" id="A0A1Q9CT72"/>
<dbReference type="PANTHER" id="PTHR11439">
    <property type="entry name" value="GAG-POL-RELATED RETROTRANSPOSON"/>
    <property type="match status" value="1"/>
</dbReference>
<evidence type="ECO:0000259" key="1">
    <source>
        <dbReference type="Pfam" id="PF07727"/>
    </source>
</evidence>
<organism evidence="2 3">
    <name type="scientific">Symbiodinium microadriaticum</name>
    <name type="common">Dinoflagellate</name>
    <name type="synonym">Zooxanthella microadriatica</name>
    <dbReference type="NCBI Taxonomy" id="2951"/>
    <lineage>
        <taxon>Eukaryota</taxon>
        <taxon>Sar</taxon>
        <taxon>Alveolata</taxon>
        <taxon>Dinophyceae</taxon>
        <taxon>Suessiales</taxon>
        <taxon>Symbiodiniaceae</taxon>
        <taxon>Symbiodinium</taxon>
    </lineage>
</organism>
<evidence type="ECO:0000313" key="2">
    <source>
        <dbReference type="EMBL" id="OLP86126.1"/>
    </source>
</evidence>
<sequence>MNGLRVGPLAWFRELGETLRKLGFQVTADSTVYRKVIREKGVDAIVLVLAYVDDILVFSTVASVAEKVFADLSKAFKMKRTGTLERKAKSACADEYQIPKAAKLPKLERLWTSLEGKAVAMTHEAYQRYRRVLGKLSWMALTRPDLQFAVGFLARSQSNPDSRSEDCMRAVLRWVLSLGDRVQKIPAVWVDYVAASSLPTIDCFCDASWNLPSVSGGIISWQMNLIKSFSRKQSVVALSSAEAELSALVETVKE</sequence>
<reference evidence="2 3" key="1">
    <citation type="submission" date="2016-02" db="EMBL/GenBank/DDBJ databases">
        <title>Genome analysis of coral dinoflagellate symbionts highlights evolutionary adaptations to a symbiotic lifestyle.</title>
        <authorList>
            <person name="Aranda M."/>
            <person name="Li Y."/>
            <person name="Liew Y.J."/>
            <person name="Baumgarten S."/>
            <person name="Simakov O."/>
            <person name="Wilson M."/>
            <person name="Piel J."/>
            <person name="Ashoor H."/>
            <person name="Bougouffa S."/>
            <person name="Bajic V.B."/>
            <person name="Ryu T."/>
            <person name="Ravasi T."/>
            <person name="Bayer T."/>
            <person name="Micklem G."/>
            <person name="Kim H."/>
            <person name="Bhak J."/>
            <person name="Lajeunesse T.C."/>
            <person name="Voolstra C.R."/>
        </authorList>
    </citation>
    <scope>NUCLEOTIDE SEQUENCE [LARGE SCALE GENOMIC DNA]</scope>
    <source>
        <strain evidence="2 3">CCMP2467</strain>
    </source>
</reference>
<proteinExistence type="predicted"/>
<protein>
    <submittedName>
        <fullName evidence="2">Putative transposon protein</fullName>
    </submittedName>
</protein>
<dbReference type="PANTHER" id="PTHR11439:SF463">
    <property type="entry name" value="REVERSE TRANSCRIPTASE TY1_COPIA-TYPE DOMAIN-CONTAINING PROTEIN"/>
    <property type="match status" value="1"/>
</dbReference>
<comment type="caution">
    <text evidence="2">The sequence shown here is derived from an EMBL/GenBank/DDBJ whole genome shotgun (WGS) entry which is preliminary data.</text>
</comment>
<dbReference type="OrthoDB" id="128382at2759"/>
<evidence type="ECO:0000313" key="3">
    <source>
        <dbReference type="Proteomes" id="UP000186817"/>
    </source>
</evidence>
<dbReference type="EMBL" id="LSRX01000935">
    <property type="protein sequence ID" value="OLP86126.1"/>
    <property type="molecule type" value="Genomic_DNA"/>
</dbReference>
<gene>
    <name evidence="2" type="primary">TY5A</name>
    <name evidence="2" type="ORF">AK812_SmicGene32821</name>
</gene>
<dbReference type="Proteomes" id="UP000186817">
    <property type="component" value="Unassembled WGS sequence"/>
</dbReference>
<feature type="domain" description="Reverse transcriptase Ty1/copia-type" evidence="1">
    <location>
        <begin position="2"/>
        <end position="84"/>
    </location>
</feature>
<keyword evidence="3" id="KW-1185">Reference proteome</keyword>